<dbReference type="Gene3D" id="3.10.590.10">
    <property type="entry name" value="ph1033 like domains"/>
    <property type="match status" value="1"/>
</dbReference>
<dbReference type="RefSeq" id="WP_237056983.1">
    <property type="nucleotide sequence ID" value="NZ_JAKJPO010000024.1"/>
</dbReference>
<evidence type="ECO:0000313" key="3">
    <source>
        <dbReference type="Proteomes" id="UP001430796"/>
    </source>
</evidence>
<dbReference type="InterPro" id="IPR047197">
    <property type="entry name" value="THYN1-like_EVE"/>
</dbReference>
<dbReference type="PANTHER" id="PTHR14087:SF7">
    <property type="entry name" value="THYMOCYTE NUCLEAR PROTEIN 1"/>
    <property type="match status" value="1"/>
</dbReference>
<dbReference type="CDD" id="cd21133">
    <property type="entry name" value="EVE"/>
    <property type="match status" value="1"/>
</dbReference>
<dbReference type="InterPro" id="IPR015947">
    <property type="entry name" value="PUA-like_sf"/>
</dbReference>
<evidence type="ECO:0000259" key="1">
    <source>
        <dbReference type="Pfam" id="PF01878"/>
    </source>
</evidence>
<dbReference type="Proteomes" id="UP001430796">
    <property type="component" value="Unassembled WGS sequence"/>
</dbReference>
<name>A0ABS9HY79_9GAMM</name>
<dbReference type="PANTHER" id="PTHR14087">
    <property type="entry name" value="THYMOCYTE NUCLEAR PROTEIN 1"/>
    <property type="match status" value="1"/>
</dbReference>
<feature type="domain" description="EVE" evidence="1">
    <location>
        <begin position="6"/>
        <end position="154"/>
    </location>
</feature>
<organism evidence="2 3">
    <name type="scientific">Marilutibacter chinensis</name>
    <dbReference type="NCBI Taxonomy" id="2912247"/>
    <lineage>
        <taxon>Bacteria</taxon>
        <taxon>Pseudomonadati</taxon>
        <taxon>Pseudomonadota</taxon>
        <taxon>Gammaproteobacteria</taxon>
        <taxon>Lysobacterales</taxon>
        <taxon>Lysobacteraceae</taxon>
        <taxon>Marilutibacter</taxon>
    </lineage>
</organism>
<reference evidence="2 3" key="1">
    <citation type="submission" date="2022-01" db="EMBL/GenBank/DDBJ databases">
        <title>Lysobacter chinensis sp. nov., a bacterium isolated from cow dung compost.</title>
        <authorList>
            <person name="Liu Y."/>
        </authorList>
    </citation>
    <scope>NUCLEOTIDE SEQUENCE [LARGE SCALE GENOMIC DNA]</scope>
    <source>
        <strain evidence="2 3">TLK-CK17</strain>
    </source>
</reference>
<comment type="caution">
    <text evidence="2">The sequence shown here is derived from an EMBL/GenBank/DDBJ whole genome shotgun (WGS) entry which is preliminary data.</text>
</comment>
<protein>
    <submittedName>
        <fullName evidence="2">EVE domain-containing protein</fullName>
    </submittedName>
</protein>
<reference evidence="3" key="2">
    <citation type="submission" date="2022-01" db="EMBL/GenBank/DDBJ databases">
        <title>Lysobacter chinensis sp. nov., a bacterium isolated from cow dung compost.</title>
        <authorList>
            <person name="Zhou L.Y."/>
        </authorList>
    </citation>
    <scope>NUCLEOTIDE SEQUENCE [LARGE SCALE GENOMIC DNA]</scope>
    <source>
        <strain evidence="3">TLK-CK17</strain>
    </source>
</reference>
<dbReference type="InterPro" id="IPR052181">
    <property type="entry name" value="5hmC_binding"/>
</dbReference>
<gene>
    <name evidence="2" type="ORF">L3V18_18915</name>
</gene>
<dbReference type="SUPFAM" id="SSF88697">
    <property type="entry name" value="PUA domain-like"/>
    <property type="match status" value="1"/>
</dbReference>
<dbReference type="EMBL" id="JAKJPO010000024">
    <property type="protein sequence ID" value="MCF7223825.1"/>
    <property type="molecule type" value="Genomic_DNA"/>
</dbReference>
<evidence type="ECO:0000313" key="2">
    <source>
        <dbReference type="EMBL" id="MCF7223825.1"/>
    </source>
</evidence>
<reference evidence="2 3" key="3">
    <citation type="submission" date="2022-01" db="EMBL/GenBank/DDBJ databases">
        <authorList>
            <person name="Zhou L.Y."/>
        </authorList>
    </citation>
    <scope>NUCLEOTIDE SEQUENCE [LARGE SCALE GENOMIC DNA]</scope>
    <source>
        <strain evidence="2 3">TLK-CK17</strain>
    </source>
</reference>
<dbReference type="InterPro" id="IPR002740">
    <property type="entry name" value="EVE_domain"/>
</dbReference>
<proteinExistence type="predicted"/>
<accession>A0ABS9HY79</accession>
<keyword evidence="3" id="KW-1185">Reference proteome</keyword>
<dbReference type="Pfam" id="PF01878">
    <property type="entry name" value="EVE"/>
    <property type="match status" value="1"/>
</dbReference>
<sequence length="156" mass="18067">MTARRRYWLMKSEPDAFSIDDLERVGTEPWNGVRNYQARNFMRDGMKVGDGVLFYHSNCATPGIVGTATIASEAYPDETQFDPRSDYYDPKSTREEPRWLLVDVAFERKLARTIALDEIKRHADRLGEEFALIRRGNRLSVFPVSAAQWKYLLSLE</sequence>